<keyword evidence="3" id="KW-1185">Reference proteome</keyword>
<reference evidence="1 3" key="2">
    <citation type="journal article" date="2020" name="Int. J. Syst. Evol. Microbiol.">
        <title>Vagococcus xieshaowenii sp. nov., isolated from snow finch (Montifringilla taczanowskii) cloacal content.</title>
        <authorList>
            <person name="Ge Y."/>
            <person name="Yang J."/>
            <person name="Lai X.H."/>
            <person name="Zhang G."/>
            <person name="Jin D."/>
            <person name="Lu S."/>
            <person name="Wang B."/>
            <person name="Huang Y."/>
            <person name="Huang Y."/>
            <person name="Ren Z."/>
            <person name="Zhang X."/>
            <person name="Xu J."/>
        </authorList>
    </citation>
    <scope>NUCLEOTIDE SEQUENCE [LARGE SCALE GENOMIC DNA]</scope>
    <source>
        <strain evidence="3">personal::cf-49</strain>
        <strain evidence="1">Personal::cf-49</strain>
    </source>
</reference>
<reference evidence="2 4" key="1">
    <citation type="submission" date="2019-03" db="EMBL/GenBank/DDBJ databases">
        <title>Vagococcus sp. was isolated fron gut of Carduelis flavirostris.</title>
        <authorList>
            <person name="Ge Y."/>
        </authorList>
    </citation>
    <scope>NUCLEOTIDE SEQUENCE [LARGE SCALE GENOMIC DNA]</scope>
    <source>
        <strain evidence="2 4">CF-210</strain>
    </source>
</reference>
<dbReference type="EMBL" id="SRHU01000014">
    <property type="protein sequence ID" value="TFZ42101.1"/>
    <property type="molecule type" value="Genomic_DNA"/>
</dbReference>
<dbReference type="InterPro" id="IPR002763">
    <property type="entry name" value="DUF72"/>
</dbReference>
<dbReference type="PANTHER" id="PTHR30348">
    <property type="entry name" value="UNCHARACTERIZED PROTEIN YECE"/>
    <property type="match status" value="1"/>
</dbReference>
<proteinExistence type="predicted"/>
<gene>
    <name evidence="2" type="ORF">E4031_04030</name>
    <name evidence="1" type="ORF">E4Z98_01465</name>
</gene>
<dbReference type="EMBL" id="CP038865">
    <property type="protein sequence ID" value="QCA28043.1"/>
    <property type="molecule type" value="Genomic_DNA"/>
</dbReference>
<dbReference type="AlphaFoldDB" id="A0AAJ5EES6"/>
<dbReference type="Pfam" id="PF01904">
    <property type="entry name" value="DUF72"/>
    <property type="match status" value="1"/>
</dbReference>
<dbReference type="PANTHER" id="PTHR30348:SF13">
    <property type="entry name" value="UPF0759 PROTEIN YUNF"/>
    <property type="match status" value="1"/>
</dbReference>
<accession>A0AAJ5EES6</accession>
<name>A0AAJ5EES6_9ENTE</name>
<dbReference type="RefSeq" id="WP_135254196.1">
    <property type="nucleotide sequence ID" value="NZ_CP038865.1"/>
</dbReference>
<dbReference type="Gene3D" id="3.20.20.410">
    <property type="entry name" value="Protein of unknown function UPF0759"/>
    <property type="match status" value="1"/>
</dbReference>
<dbReference type="Proteomes" id="UP000297725">
    <property type="component" value="Unassembled WGS sequence"/>
</dbReference>
<evidence type="ECO:0000313" key="2">
    <source>
        <dbReference type="EMBL" id="TFZ42101.1"/>
    </source>
</evidence>
<evidence type="ECO:0000313" key="1">
    <source>
        <dbReference type="EMBL" id="QCA28043.1"/>
    </source>
</evidence>
<evidence type="ECO:0000313" key="3">
    <source>
        <dbReference type="Proteomes" id="UP000296883"/>
    </source>
</evidence>
<dbReference type="InterPro" id="IPR036520">
    <property type="entry name" value="UPF0759_sf"/>
</dbReference>
<protein>
    <submittedName>
        <fullName evidence="2">DUF72 domain-containing protein</fullName>
    </submittedName>
</protein>
<organism evidence="2 4">
    <name type="scientific">Vagococcus xieshaowenii</name>
    <dbReference type="NCBI Taxonomy" id="2562451"/>
    <lineage>
        <taxon>Bacteria</taxon>
        <taxon>Bacillati</taxon>
        <taxon>Bacillota</taxon>
        <taxon>Bacilli</taxon>
        <taxon>Lactobacillales</taxon>
        <taxon>Enterococcaceae</taxon>
        <taxon>Vagococcus</taxon>
    </lineage>
</organism>
<dbReference type="Proteomes" id="UP000296883">
    <property type="component" value="Chromosome"/>
</dbReference>
<evidence type="ECO:0000313" key="4">
    <source>
        <dbReference type="Proteomes" id="UP000297725"/>
    </source>
</evidence>
<dbReference type="SUPFAM" id="SSF117396">
    <property type="entry name" value="TM1631-like"/>
    <property type="match status" value="1"/>
</dbReference>
<sequence length="277" mass="32321">MLLGMTSWSEHQALDPTKRQLTLNDYASKLPVVEIDTFFYGLKEASTVESWVKSTPDGFKFVVKTHQCMTQHRNWQDFFENEKELYDRFLTSLAPMINAGKLGCLLLQFPPFFDCTSEHIVYLKRLRKIFDGLPLAVEFRHDSWFEERLLPQTIRFMEEHFFSLVVVDEPQVKSASVPWVPAVTNNRFVLVRLHGRNQAGWLDKSEDWRKKRTLYDYSDSELVGIGQELYRLGRNTEQVMVIFNNNSGGHAAKNCLQLKELLSIEYEGLNPEQTQLF</sequence>